<evidence type="ECO:0000256" key="1">
    <source>
        <dbReference type="SAM" id="MobiDB-lite"/>
    </source>
</evidence>
<reference evidence="2" key="1">
    <citation type="submission" date="2021-11" db="EMBL/GenBank/DDBJ databases">
        <title>Streptomyces corallinus and Kineosporia corallina sp. nov., two new coral-derived marine actinobacteria.</title>
        <authorList>
            <person name="Buangrab K."/>
            <person name="Sutthacheep M."/>
            <person name="Yeemin T."/>
            <person name="Harunari E."/>
            <person name="Igarashi Y."/>
            <person name="Sripreechasak P."/>
            <person name="Kanchanasin P."/>
            <person name="Tanasupawat S."/>
            <person name="Phongsopitanun W."/>
        </authorList>
    </citation>
    <scope>NUCLEOTIDE SEQUENCE</scope>
    <source>
        <strain evidence="2">JCM 31032</strain>
    </source>
</reference>
<name>A0A9X1NFP4_9ACTN</name>
<dbReference type="RefSeq" id="WP_231442666.1">
    <property type="nucleotide sequence ID" value="NZ_JAJOMB010000007.1"/>
</dbReference>
<evidence type="ECO:0000313" key="2">
    <source>
        <dbReference type="EMBL" id="MCD5312456.1"/>
    </source>
</evidence>
<gene>
    <name evidence="2" type="ORF">LR394_16225</name>
</gene>
<organism evidence="2 3">
    <name type="scientific">Kineosporia babensis</name>
    <dbReference type="NCBI Taxonomy" id="499548"/>
    <lineage>
        <taxon>Bacteria</taxon>
        <taxon>Bacillati</taxon>
        <taxon>Actinomycetota</taxon>
        <taxon>Actinomycetes</taxon>
        <taxon>Kineosporiales</taxon>
        <taxon>Kineosporiaceae</taxon>
        <taxon>Kineosporia</taxon>
    </lineage>
</organism>
<comment type="caution">
    <text evidence="2">The sequence shown here is derived from an EMBL/GenBank/DDBJ whole genome shotgun (WGS) entry which is preliminary data.</text>
</comment>
<feature type="compositionally biased region" description="Basic and acidic residues" evidence="1">
    <location>
        <begin position="26"/>
        <end position="47"/>
    </location>
</feature>
<keyword evidence="3" id="KW-1185">Reference proteome</keyword>
<dbReference type="Proteomes" id="UP001138997">
    <property type="component" value="Unassembled WGS sequence"/>
</dbReference>
<feature type="compositionally biased region" description="Acidic residues" evidence="1">
    <location>
        <begin position="53"/>
        <end position="62"/>
    </location>
</feature>
<evidence type="ECO:0000313" key="3">
    <source>
        <dbReference type="Proteomes" id="UP001138997"/>
    </source>
</evidence>
<proteinExistence type="predicted"/>
<dbReference type="EMBL" id="JAJOMB010000007">
    <property type="protein sequence ID" value="MCD5312456.1"/>
    <property type="molecule type" value="Genomic_DNA"/>
</dbReference>
<dbReference type="AlphaFoldDB" id="A0A9X1NFP4"/>
<evidence type="ECO:0008006" key="4">
    <source>
        <dbReference type="Google" id="ProtNLM"/>
    </source>
</evidence>
<sequence length="116" mass="12407">MVSSTEVSDGGYEGDSLELITGAELEPERPEPGQGLHHPDQGPERHTLILGDQAEEPVEETEASTPSSITETTDETATPAVPHDDVYVGDGDEIDLIDGIDPEPVYEPALIDLDNE</sequence>
<feature type="region of interest" description="Disordered" evidence="1">
    <location>
        <begin position="1"/>
        <end position="87"/>
    </location>
</feature>
<accession>A0A9X1NFP4</accession>
<protein>
    <recommendedName>
        <fullName evidence="4">DUF5709 domain-containing protein</fullName>
    </recommendedName>
</protein>